<name>A0ABT9S036_9MICC</name>
<dbReference type="EMBL" id="JAUSRE010000044">
    <property type="protein sequence ID" value="MDP9890867.1"/>
    <property type="molecule type" value="Genomic_DNA"/>
</dbReference>
<dbReference type="RefSeq" id="WP_307312623.1">
    <property type="nucleotide sequence ID" value="NZ_JAUSRE010000044.1"/>
</dbReference>
<dbReference type="PROSITE" id="PS50931">
    <property type="entry name" value="HTH_LYSR"/>
    <property type="match status" value="1"/>
</dbReference>
<dbReference type="PANTHER" id="PTHR30537">
    <property type="entry name" value="HTH-TYPE TRANSCRIPTIONAL REGULATOR"/>
    <property type="match status" value="1"/>
</dbReference>
<dbReference type="SUPFAM" id="SSF46785">
    <property type="entry name" value="Winged helix' DNA-binding domain"/>
    <property type="match status" value="1"/>
</dbReference>
<keyword evidence="7" id="KW-1185">Reference proteome</keyword>
<dbReference type="GO" id="GO:0003677">
    <property type="term" value="F:DNA binding"/>
    <property type="evidence" value="ECO:0007669"/>
    <property type="project" value="UniProtKB-KW"/>
</dbReference>
<dbReference type="InterPro" id="IPR036390">
    <property type="entry name" value="WH_DNA-bd_sf"/>
</dbReference>
<dbReference type="InterPro" id="IPR000847">
    <property type="entry name" value="LysR_HTH_N"/>
</dbReference>
<accession>A0ABT9S036</accession>
<dbReference type="Gene3D" id="3.40.190.290">
    <property type="match status" value="1"/>
</dbReference>
<dbReference type="PANTHER" id="PTHR30537:SF3">
    <property type="entry name" value="TRANSCRIPTIONAL REGULATORY PROTEIN"/>
    <property type="match status" value="1"/>
</dbReference>
<reference evidence="6 7" key="1">
    <citation type="submission" date="2023-07" db="EMBL/GenBank/DDBJ databases">
        <title>Sorghum-associated microbial communities from plants grown in Nebraska, USA.</title>
        <authorList>
            <person name="Schachtman D."/>
        </authorList>
    </citation>
    <scope>NUCLEOTIDE SEQUENCE [LARGE SCALE GENOMIC DNA]</scope>
    <source>
        <strain evidence="6 7">CC222</strain>
    </source>
</reference>
<sequence length="301" mass="32511">MIAADDLRFFLEVSRTGKLVAAARGLGVDHTTVGRRITQLEKASGARLFVRAPGGWELTEAGERLAIHAEAVESSLLAAAEELGSTPGRLSGTLRIAAPDGFGAFVLSPGLGNLRARYPDLKLEIVTATRLNLLASKEFDVGISLARPTIRGVVSFELAEYPLGLYASAQYLQRHGPISNVDELHEHSVIGYVDSLLDIPALRFLDTALPGVRPAIQTNNVTGQWMAAVAGLGVAVLPSYIAAPDSRLVHILKESVAIRRKYWLAVPRELQRLARIRAAHQELKELVLAHPYLEATSSTGY</sequence>
<proteinExistence type="inferred from homology"/>
<dbReference type="InterPro" id="IPR036388">
    <property type="entry name" value="WH-like_DNA-bd_sf"/>
</dbReference>
<evidence type="ECO:0000256" key="1">
    <source>
        <dbReference type="ARBA" id="ARBA00009437"/>
    </source>
</evidence>
<evidence type="ECO:0000313" key="7">
    <source>
        <dbReference type="Proteomes" id="UP001226577"/>
    </source>
</evidence>
<keyword evidence="2" id="KW-0805">Transcription regulation</keyword>
<evidence type="ECO:0000259" key="5">
    <source>
        <dbReference type="PROSITE" id="PS50931"/>
    </source>
</evidence>
<comment type="caution">
    <text evidence="6">The sequence shown here is derived from an EMBL/GenBank/DDBJ whole genome shotgun (WGS) entry which is preliminary data.</text>
</comment>
<dbReference type="Pfam" id="PF03466">
    <property type="entry name" value="LysR_substrate"/>
    <property type="match status" value="1"/>
</dbReference>
<evidence type="ECO:0000256" key="4">
    <source>
        <dbReference type="ARBA" id="ARBA00023163"/>
    </source>
</evidence>
<organism evidence="6 7">
    <name type="scientific">Pseudarthrobacter enclensis</name>
    <dbReference type="NCBI Taxonomy" id="993070"/>
    <lineage>
        <taxon>Bacteria</taxon>
        <taxon>Bacillati</taxon>
        <taxon>Actinomycetota</taxon>
        <taxon>Actinomycetes</taxon>
        <taxon>Micrococcales</taxon>
        <taxon>Micrococcaceae</taxon>
        <taxon>Pseudarthrobacter</taxon>
    </lineage>
</organism>
<dbReference type="SUPFAM" id="SSF53850">
    <property type="entry name" value="Periplasmic binding protein-like II"/>
    <property type="match status" value="1"/>
</dbReference>
<dbReference type="InterPro" id="IPR005119">
    <property type="entry name" value="LysR_subst-bd"/>
</dbReference>
<gene>
    <name evidence="6" type="ORF">J2X98_004485</name>
</gene>
<evidence type="ECO:0000256" key="2">
    <source>
        <dbReference type="ARBA" id="ARBA00023015"/>
    </source>
</evidence>
<protein>
    <submittedName>
        <fullName evidence="6">DNA-binding transcriptional LysR family regulator</fullName>
    </submittedName>
</protein>
<keyword evidence="3 6" id="KW-0238">DNA-binding</keyword>
<dbReference type="InterPro" id="IPR058163">
    <property type="entry name" value="LysR-type_TF_proteobact-type"/>
</dbReference>
<keyword evidence="4" id="KW-0804">Transcription</keyword>
<dbReference type="Proteomes" id="UP001226577">
    <property type="component" value="Unassembled WGS sequence"/>
</dbReference>
<comment type="similarity">
    <text evidence="1">Belongs to the LysR transcriptional regulatory family.</text>
</comment>
<feature type="domain" description="HTH lysR-type" evidence="5">
    <location>
        <begin position="1"/>
        <end position="59"/>
    </location>
</feature>
<evidence type="ECO:0000313" key="6">
    <source>
        <dbReference type="EMBL" id="MDP9890867.1"/>
    </source>
</evidence>
<evidence type="ECO:0000256" key="3">
    <source>
        <dbReference type="ARBA" id="ARBA00023125"/>
    </source>
</evidence>
<dbReference type="Pfam" id="PF00126">
    <property type="entry name" value="HTH_1"/>
    <property type="match status" value="1"/>
</dbReference>
<dbReference type="Gene3D" id="1.10.10.10">
    <property type="entry name" value="Winged helix-like DNA-binding domain superfamily/Winged helix DNA-binding domain"/>
    <property type="match status" value="1"/>
</dbReference>